<organism evidence="2 3">
    <name type="scientific">Eschrichtius robustus</name>
    <name type="common">California gray whale</name>
    <name type="synonym">Eschrichtius gibbosus</name>
    <dbReference type="NCBI Taxonomy" id="9764"/>
    <lineage>
        <taxon>Eukaryota</taxon>
        <taxon>Metazoa</taxon>
        <taxon>Chordata</taxon>
        <taxon>Craniata</taxon>
        <taxon>Vertebrata</taxon>
        <taxon>Euteleostomi</taxon>
        <taxon>Mammalia</taxon>
        <taxon>Eutheria</taxon>
        <taxon>Laurasiatheria</taxon>
        <taxon>Artiodactyla</taxon>
        <taxon>Whippomorpha</taxon>
        <taxon>Cetacea</taxon>
        <taxon>Mysticeti</taxon>
        <taxon>Eschrichtiidae</taxon>
        <taxon>Eschrichtius</taxon>
    </lineage>
</organism>
<reference evidence="2 3" key="1">
    <citation type="submission" date="2022-11" db="EMBL/GenBank/DDBJ databases">
        <title>Whole genome sequence of Eschrichtius robustus ER-17-0199.</title>
        <authorList>
            <person name="Bruniche-Olsen A."/>
            <person name="Black A.N."/>
            <person name="Fields C.J."/>
            <person name="Walden K."/>
            <person name="Dewoody J.A."/>
        </authorList>
    </citation>
    <scope>NUCLEOTIDE SEQUENCE [LARGE SCALE GENOMIC DNA]</scope>
    <source>
        <strain evidence="2">ER-17-0199</strain>
        <tissue evidence="2">Blubber</tissue>
    </source>
</reference>
<dbReference type="SUPFAM" id="SSF51556">
    <property type="entry name" value="Metallo-dependent hydrolases"/>
    <property type="match status" value="1"/>
</dbReference>
<comment type="similarity">
    <text evidence="1">Belongs to the metallo-dependent hydrolases superfamily. Hydantoinase/dihydropyrimidinase family.</text>
</comment>
<dbReference type="Proteomes" id="UP001159641">
    <property type="component" value="Unassembled WGS sequence"/>
</dbReference>
<dbReference type="EMBL" id="JAIQCJ010002160">
    <property type="protein sequence ID" value="KAJ8780311.1"/>
    <property type="molecule type" value="Genomic_DNA"/>
</dbReference>
<dbReference type="InterPro" id="IPR032466">
    <property type="entry name" value="Metal_Hydrolase"/>
</dbReference>
<dbReference type="PANTHER" id="PTHR11647">
    <property type="entry name" value="HYDRANTOINASE/DIHYDROPYRIMIDINASE FAMILY MEMBER"/>
    <property type="match status" value="1"/>
</dbReference>
<sequence length="82" mass="8673">MVIPGGIDVNTYLQKPSQGMTAADDFFQGTKAALAGGTTMITVKPLGDPSTNPMGLIFPIYKKVVFKAIFTSAFCAHEGSME</sequence>
<evidence type="ECO:0000256" key="1">
    <source>
        <dbReference type="ARBA" id="ARBA00008829"/>
    </source>
</evidence>
<name>A0AB34GJ96_ESCRO</name>
<accession>A0AB34GJ96</accession>
<dbReference type="InterPro" id="IPR050378">
    <property type="entry name" value="Metallo-dep_Hydrolases_sf"/>
</dbReference>
<dbReference type="Gene3D" id="3.20.20.140">
    <property type="entry name" value="Metal-dependent hydrolases"/>
    <property type="match status" value="1"/>
</dbReference>
<evidence type="ECO:0000313" key="2">
    <source>
        <dbReference type="EMBL" id="KAJ8780311.1"/>
    </source>
</evidence>
<dbReference type="GO" id="GO:0016812">
    <property type="term" value="F:hydrolase activity, acting on carbon-nitrogen (but not peptide) bonds, in cyclic amides"/>
    <property type="evidence" value="ECO:0007669"/>
    <property type="project" value="TreeGrafter"/>
</dbReference>
<proteinExistence type="inferred from homology"/>
<comment type="caution">
    <text evidence="2">The sequence shown here is derived from an EMBL/GenBank/DDBJ whole genome shotgun (WGS) entry which is preliminary data.</text>
</comment>
<dbReference type="GO" id="GO:0005829">
    <property type="term" value="C:cytosol"/>
    <property type="evidence" value="ECO:0007669"/>
    <property type="project" value="TreeGrafter"/>
</dbReference>
<dbReference type="PANTHER" id="PTHR11647:SF54">
    <property type="entry name" value="DIHYDROPYRIMIDINASE-RELATED PROTEIN 1"/>
    <property type="match status" value="1"/>
</dbReference>
<dbReference type="AlphaFoldDB" id="A0AB34GJ96"/>
<evidence type="ECO:0000313" key="3">
    <source>
        <dbReference type="Proteomes" id="UP001159641"/>
    </source>
</evidence>
<protein>
    <submittedName>
        <fullName evidence="2">Uncharacterized protein</fullName>
    </submittedName>
</protein>
<gene>
    <name evidence="2" type="ORF">J1605_011575</name>
</gene>
<keyword evidence="3" id="KW-1185">Reference proteome</keyword>